<reference evidence="2" key="1">
    <citation type="submission" date="2015-05" db="EMBL/GenBank/DDBJ databases">
        <title>Draft genome sequence of 'Candidatus Phytoplasma Pruni' strain CX, a plant pathogenic bacterium.</title>
        <authorList>
            <person name="Lee I.-M."/>
            <person name="Bottner-Parker K.D."/>
            <person name="Shao J."/>
            <person name="Gundersen-Rindal D.E."/>
            <person name="Zhao Y."/>
            <person name="Davis R.E."/>
        </authorList>
    </citation>
    <scope>NUCLEOTIDE SEQUENCE [LARGE SCALE GENOMIC DNA]</scope>
    <source>
        <strain evidence="2">CX</strain>
    </source>
</reference>
<dbReference type="Proteomes" id="UP000037386">
    <property type="component" value="Unassembled WGS sequence"/>
</dbReference>
<comment type="caution">
    <text evidence="1">The sequence shown here is derived from an EMBL/GenBank/DDBJ whole genome shotgun (WGS) entry which is preliminary data.</text>
</comment>
<keyword evidence="1" id="KW-0067">ATP-binding</keyword>
<evidence type="ECO:0000313" key="2">
    <source>
        <dbReference type="Proteomes" id="UP000037386"/>
    </source>
</evidence>
<organism evidence="1 2">
    <name type="scientific">Candidatus Phytoplasma pruni</name>
    <dbReference type="NCBI Taxonomy" id="479893"/>
    <lineage>
        <taxon>Bacteria</taxon>
        <taxon>Bacillati</taxon>
        <taxon>Mycoplasmatota</taxon>
        <taxon>Mollicutes</taxon>
        <taxon>Acholeplasmatales</taxon>
        <taxon>Acholeplasmataceae</taxon>
        <taxon>Candidatus Phytoplasma</taxon>
        <taxon>16SrIII (X-disease group)</taxon>
    </lineage>
</organism>
<dbReference type="GO" id="GO:0004386">
    <property type="term" value="F:helicase activity"/>
    <property type="evidence" value="ECO:0007669"/>
    <property type="project" value="UniProtKB-KW"/>
</dbReference>
<dbReference type="EMBL" id="LHCF01000034">
    <property type="protein sequence ID" value="KOR75227.1"/>
    <property type="molecule type" value="Genomic_DNA"/>
</dbReference>
<sequence length="641" mass="77255">MLLNLNDYTMNKKDVKLSFHAQKTFDLINEKFMNNKFLSNFEREQIIKHYENNLFFFKTTDYGTGGFSKFFSLHLYRLLSVMQKNRVKNLYETKAAFINYELNLKGINKITTYYDYDLSKYVNNVVNNQLALLYSQAKKQFQTRNKQEILIFLEKTYLDKNIILPKNALKQLFNDDKKLQKFYEDTCFIINNDKNNNSFLNSSLNLESKIEDIKRNLRQSKTNARFKAIYNFAEEQKISWLTLTLPHHNANGSLSKEVKNYDQTHQLVKKFINKLRYEYRQILHQKGFTKDKIIKFLKKFKYFIASQIQTKNNRNVWHFHIMFNIDLLKIFGFTNEMMCQKKGLINNSEFLENKTYYEKHQHRYNDKNGWKKVKNKNLIIPHVFKLWADIINNEKGLSNLKRLNPRSQNLQVFKNNAKIKLEINECQLKQSICKEDSSSIISKYVTKYAEYVGNDKEIKKMILQKKNYLTSKRLFQFSKSCQKLPITKTLKFLPFDLQHPKYQLTNLYLSNILNFDPQHMFFKILRNNILDINDNLFKDNNKYLQAFNNNKRFIENKNKYMSKYIKQKGQLSFFYGIIFYEKKLFDNYINSSKYFKTCNLMNKCFNLTKLQVKQPFKNNLDKKVRFTHFNNYINPLYQYLN</sequence>
<proteinExistence type="predicted"/>
<gene>
    <name evidence="1" type="primary">uvrD</name>
    <name evidence="1" type="ORF">CPX_001811</name>
</gene>
<keyword evidence="1" id="KW-0547">Nucleotide-binding</keyword>
<evidence type="ECO:0000313" key="1">
    <source>
        <dbReference type="EMBL" id="KOR75227.1"/>
    </source>
</evidence>
<keyword evidence="1" id="KW-0378">Hydrolase</keyword>
<keyword evidence="1" id="KW-0347">Helicase</keyword>
<dbReference type="STRING" id="479893.CPX_001811"/>
<protein>
    <submittedName>
        <fullName evidence="1">ATP-dependent DNA helicase</fullName>
    </submittedName>
</protein>
<dbReference type="AlphaFoldDB" id="A0A0M1MZ93"/>
<accession>A0A0M1MZ93</accession>
<dbReference type="OrthoDB" id="9975292at2"/>
<dbReference type="PATRIC" id="fig|479893.3.peg.638"/>
<dbReference type="RefSeq" id="WP_053521628.1">
    <property type="nucleotide sequence ID" value="NZ_LHCF01000034.1"/>
</dbReference>
<name>A0A0M1MZ93_9MOLU</name>